<dbReference type="AlphaFoldDB" id="A0A9C7PVV1"/>
<feature type="compositionally biased region" description="Basic and acidic residues" evidence="1">
    <location>
        <begin position="154"/>
        <end position="185"/>
    </location>
</feature>
<feature type="compositionally biased region" description="Low complexity" evidence="1">
    <location>
        <begin position="346"/>
        <end position="362"/>
    </location>
</feature>
<accession>A0A9C7PVV1</accession>
<evidence type="ECO:0000313" key="2">
    <source>
        <dbReference type="EMBL" id="GJQ11134.1"/>
    </source>
</evidence>
<gene>
    <name evidence="2" type="ORF">GpartN1_g2925.t1</name>
</gene>
<proteinExistence type="predicted"/>
<dbReference type="EMBL" id="BQMJ01000021">
    <property type="protein sequence ID" value="GJQ11134.1"/>
    <property type="molecule type" value="Genomic_DNA"/>
</dbReference>
<dbReference type="Proteomes" id="UP001061958">
    <property type="component" value="Unassembled WGS sequence"/>
</dbReference>
<evidence type="ECO:0000256" key="1">
    <source>
        <dbReference type="SAM" id="MobiDB-lite"/>
    </source>
</evidence>
<comment type="caution">
    <text evidence="2">The sequence shown here is derived from an EMBL/GenBank/DDBJ whole genome shotgun (WGS) entry which is preliminary data.</text>
</comment>
<reference evidence="2" key="1">
    <citation type="journal article" date="2022" name="Proc. Natl. Acad. Sci. U.S.A.">
        <title>Life cycle and functional genomics of the unicellular red alga Galdieria for elucidating algal and plant evolution and industrial use.</title>
        <authorList>
            <person name="Hirooka S."/>
            <person name="Itabashi T."/>
            <person name="Ichinose T.M."/>
            <person name="Onuma R."/>
            <person name="Fujiwara T."/>
            <person name="Yamashita S."/>
            <person name="Jong L.W."/>
            <person name="Tomita R."/>
            <person name="Iwane A.H."/>
            <person name="Miyagishima S.Y."/>
        </authorList>
    </citation>
    <scope>NUCLEOTIDE SEQUENCE</scope>
    <source>
        <strain evidence="2">NBRC 102759</strain>
    </source>
</reference>
<protein>
    <submittedName>
        <fullName evidence="2">Uncharacterized protein</fullName>
    </submittedName>
</protein>
<organism evidence="2 3">
    <name type="scientific">Galdieria partita</name>
    <dbReference type="NCBI Taxonomy" id="83374"/>
    <lineage>
        <taxon>Eukaryota</taxon>
        <taxon>Rhodophyta</taxon>
        <taxon>Bangiophyceae</taxon>
        <taxon>Galdieriales</taxon>
        <taxon>Galdieriaceae</taxon>
        <taxon>Galdieria</taxon>
    </lineage>
</organism>
<sequence length="602" mass="69310">MELCTVDIVELFRLRALASKQYLIEKLELDETKTAWLLSTLKDQDKWKNWFLNLNDDKKFSESLRKELSLLLAESCTNLPVGFQQAIQTQMDAVQREFGCGGSILESDVTNFYWEDVFQENIRIRGVQERKNYTEYRLLDQWTNKVPLRKRQRSKAEDLHEAESSESGRVKSIACKKESSKEGTSSKKISPDSTFAYSDHSMNHVERSSSNCVLDPEEGYPLKASYRRDSFRMAEFMEKTKCFPCCDSINFSFLKESDQPVSQIETDRDVVDVEGMDDMMSWQPEQFDVFSCVPDVPLIFTKVGNHPFGQLGENGSLWNASSEVMKNCRKLMNVYQMKETFESYSNENNSNSLLPNQSDSSPTLSNAELLDSKEGGYVPCESSMLHEVIGQEAEAEKYPPQYEWQLLRGFMYSIFMQIGFTHCSQHAMDLMTDMLLEKLKKLEEGKTCSNQLVWYMNDVLETDPLKHLLHCLYRCGLIFRVQDLLHYYSVELPYLSNAISQVESEWKRRIEYLKRDCASIEGSDSYVGIVGSNKSFCDDDVSESDESNAFGEDGQLIEPFRCFGYIGNNYYLDILELRTLQGYLQVPPNIIFASQSSSTNLE</sequence>
<keyword evidence="3" id="KW-1185">Reference proteome</keyword>
<reference evidence="2" key="2">
    <citation type="submission" date="2022-01" db="EMBL/GenBank/DDBJ databases">
        <authorList>
            <person name="Hirooka S."/>
            <person name="Miyagishima S.Y."/>
        </authorList>
    </citation>
    <scope>NUCLEOTIDE SEQUENCE</scope>
    <source>
        <strain evidence="2">NBRC 102759</strain>
    </source>
</reference>
<name>A0A9C7PVV1_9RHOD</name>
<dbReference type="OrthoDB" id="10384912at2759"/>
<evidence type="ECO:0000313" key="3">
    <source>
        <dbReference type="Proteomes" id="UP001061958"/>
    </source>
</evidence>
<feature type="region of interest" description="Disordered" evidence="1">
    <location>
        <begin position="346"/>
        <end position="366"/>
    </location>
</feature>
<feature type="region of interest" description="Disordered" evidence="1">
    <location>
        <begin position="153"/>
        <end position="193"/>
    </location>
</feature>